<dbReference type="Gene3D" id="3.10.120.10">
    <property type="entry name" value="Cytochrome b5-like heme/steroid binding domain"/>
    <property type="match status" value="2"/>
</dbReference>
<keyword evidence="2 3" id="KW-0040">ANK repeat</keyword>
<feature type="region of interest" description="Disordered" evidence="4">
    <location>
        <begin position="706"/>
        <end position="744"/>
    </location>
</feature>
<feature type="compositionally biased region" description="Basic and acidic residues" evidence="4">
    <location>
        <begin position="585"/>
        <end position="598"/>
    </location>
</feature>
<dbReference type="InterPro" id="IPR002110">
    <property type="entry name" value="Ankyrin_rpt"/>
</dbReference>
<dbReference type="Pfam" id="PF12796">
    <property type="entry name" value="Ank_2"/>
    <property type="match status" value="1"/>
</dbReference>
<gene>
    <name evidence="5" type="primary">AlNc14C74G5022</name>
    <name evidence="5" type="ORF">ALNC14_057430</name>
</gene>
<dbReference type="InterPro" id="IPR036770">
    <property type="entry name" value="Ankyrin_rpt-contain_sf"/>
</dbReference>
<dbReference type="PROSITE" id="PS50297">
    <property type="entry name" value="ANK_REP_REGION"/>
    <property type="match status" value="1"/>
</dbReference>
<dbReference type="Gene3D" id="1.25.40.20">
    <property type="entry name" value="Ankyrin repeat-containing domain"/>
    <property type="match status" value="1"/>
</dbReference>
<keyword evidence="1" id="KW-0677">Repeat</keyword>
<feature type="compositionally biased region" description="Low complexity" evidence="4">
    <location>
        <begin position="725"/>
        <end position="740"/>
    </location>
</feature>
<reference evidence="5" key="2">
    <citation type="submission" date="2011-02" db="EMBL/GenBank/DDBJ databases">
        <authorList>
            <person name="MacLean D."/>
        </authorList>
    </citation>
    <scope>NUCLEOTIDE SEQUENCE</scope>
</reference>
<sequence>MLLRGSLLLAVSGTTALGLLALYYASKRDKDHRVWRWISRTRPAAPIFSSNSLLKASLSEYQKCEKCAHLRWVSICGTLFDITCESTILFHPLEGCYARWLGHDVTEWLILCGVDVDKVHSEDERSAFDKGMAFSRIDFTQLGLSNNTKEYRRYKVIEEWYKRFCLRYPVIGQATDLFATVEWALVRQKWHNEVKKPQESYQPKCPLGFGSKKPNKKAPSWKTAARMISFYGKKYDVRGQPSYEPDGPLAHFVGHDITYAVANGSKKVEHLDVEAEYSFDQQLLLDHYQTVLEKKYAEVVKDQTNVPTDHTQIEKEADIAALLQRIVSEGDVDRLKQVLGTAKGHPGLNEPCPRSGMTLLHRAVENNHAEIARLLMEAGADTNAKVALYEDATPLDLAKRFAFDKVENLLSQHSTSYPFLQASLASFRLDSSRYFCPQYHRCEETQLMDPFHSEKRTTISLLDLHQECGKELQAFCERKDEQAVDHKNALDNCPERPTMDLKLHSQPTLSCTTAGKTTRVDDCVKKMESNDSRACCVHKSECRILRQSLDQLDKALTMKGDYLIQDIKSLSEDLDALTQAIAQKDPVDHLTDEERNDAGSDSVGKPKVMKKNAQVTVQGSSCSRRKEGSKSTSRLRTTERETKRGGCPAADKDTPRNREAPRKQEGLLSSLVVWRKYQDAGFKRHIRRQMQARAAQVKVKIESGRRCKARMKEVPKRAKTEAENSSSTSSTASSHSIPSPVTKIGPSLTQTYLKRYAIASKGEHAASLQKLHSGAREGVSRDKRQTQTDYGHERSVLVYRFDTLHHPGAQAQAAAYIVCKSLEDLAAKAQTRLGVPNVTNLYRDIARDNSLQNGVERLASSKATKRLQRITRYQQLQESDHIYITQNSREDIDILCSWLRLRQQRQKQLEAAMRLGSKTKNESVVAGPNKTSWSKEESKQLAALILEQNRDMAISYSCSLYDAEGKKVAIKKRYPV</sequence>
<dbReference type="PANTHER" id="PTHR24189:SF50">
    <property type="entry name" value="ANKYRIN REPEAT AND SOCS BOX PROTEIN 2"/>
    <property type="match status" value="1"/>
</dbReference>
<name>F0WEG8_9STRA</name>
<evidence type="ECO:0000256" key="2">
    <source>
        <dbReference type="ARBA" id="ARBA00023043"/>
    </source>
</evidence>
<accession>F0WEG8</accession>
<dbReference type="EMBL" id="FR824119">
    <property type="protein sequence ID" value="CCA19600.1"/>
    <property type="molecule type" value="Genomic_DNA"/>
</dbReference>
<dbReference type="PROSITE" id="PS50088">
    <property type="entry name" value="ANK_REPEAT"/>
    <property type="match status" value="1"/>
</dbReference>
<dbReference type="AlphaFoldDB" id="F0WEG8"/>
<evidence type="ECO:0000256" key="3">
    <source>
        <dbReference type="PROSITE-ProRule" id="PRU00023"/>
    </source>
</evidence>
<feature type="repeat" description="ANK" evidence="3">
    <location>
        <begin position="355"/>
        <end position="387"/>
    </location>
</feature>
<dbReference type="SUPFAM" id="SSF48403">
    <property type="entry name" value="Ankyrin repeat"/>
    <property type="match status" value="1"/>
</dbReference>
<evidence type="ECO:0000313" key="5">
    <source>
        <dbReference type="EMBL" id="CCA19600.1"/>
    </source>
</evidence>
<feature type="compositionally biased region" description="Basic and acidic residues" evidence="4">
    <location>
        <begin position="636"/>
        <end position="664"/>
    </location>
</feature>
<organism evidence="5">
    <name type="scientific">Albugo laibachii Nc14</name>
    <dbReference type="NCBI Taxonomy" id="890382"/>
    <lineage>
        <taxon>Eukaryota</taxon>
        <taxon>Sar</taxon>
        <taxon>Stramenopiles</taxon>
        <taxon>Oomycota</taxon>
        <taxon>Peronosporomycetes</taxon>
        <taxon>Albuginales</taxon>
        <taxon>Albuginaceae</taxon>
        <taxon>Albugo</taxon>
    </lineage>
</organism>
<feature type="compositionally biased region" description="Polar residues" evidence="4">
    <location>
        <begin position="613"/>
        <end position="622"/>
    </location>
</feature>
<protein>
    <submittedName>
        <fullName evidence="5">Uncharacterized protein AlNc14C74G5022</fullName>
    </submittedName>
</protein>
<feature type="region of interest" description="Disordered" evidence="4">
    <location>
        <begin position="585"/>
        <end position="664"/>
    </location>
</feature>
<dbReference type="SMART" id="SM00248">
    <property type="entry name" value="ANK"/>
    <property type="match status" value="1"/>
</dbReference>
<dbReference type="PANTHER" id="PTHR24189">
    <property type="entry name" value="MYOTROPHIN"/>
    <property type="match status" value="1"/>
</dbReference>
<evidence type="ECO:0000256" key="1">
    <source>
        <dbReference type="ARBA" id="ARBA00022737"/>
    </source>
</evidence>
<feature type="compositionally biased region" description="Basic and acidic residues" evidence="4">
    <location>
        <begin position="706"/>
        <end position="722"/>
    </location>
</feature>
<evidence type="ECO:0000256" key="4">
    <source>
        <dbReference type="SAM" id="MobiDB-lite"/>
    </source>
</evidence>
<dbReference type="HOGENOM" id="CLU_304494_0_0_1"/>
<dbReference type="InterPro" id="IPR050745">
    <property type="entry name" value="Multifunctional_regulatory"/>
</dbReference>
<reference evidence="5" key="1">
    <citation type="journal article" date="2011" name="PLoS Biol.">
        <title>Gene gain and loss during evolution of obligate parasitism in the white rust pathogen of Arabidopsis thaliana.</title>
        <authorList>
            <person name="Kemen E."/>
            <person name="Gardiner A."/>
            <person name="Schultz-Larsen T."/>
            <person name="Kemen A.C."/>
            <person name="Balmuth A.L."/>
            <person name="Robert-Seilaniantz A."/>
            <person name="Bailey K."/>
            <person name="Holub E."/>
            <person name="Studholme D.J."/>
            <person name="Maclean D."/>
            <person name="Jones J.D."/>
        </authorList>
    </citation>
    <scope>NUCLEOTIDE SEQUENCE</scope>
</reference>
<dbReference type="InterPro" id="IPR036400">
    <property type="entry name" value="Cyt_B5-like_heme/steroid_sf"/>
</dbReference>
<proteinExistence type="predicted"/>